<feature type="region of interest" description="Disordered" evidence="1">
    <location>
        <begin position="1"/>
        <end position="22"/>
    </location>
</feature>
<name>A0A975R1N1_9MICC</name>
<dbReference type="InterPro" id="IPR031325">
    <property type="entry name" value="RHS_repeat"/>
</dbReference>
<dbReference type="NCBIfam" id="TIGR01643">
    <property type="entry name" value="YD_repeat_2x"/>
    <property type="match status" value="1"/>
</dbReference>
<reference evidence="2 3" key="1">
    <citation type="submission" date="2021-05" db="EMBL/GenBank/DDBJ databases">
        <title>Novel species in genus Arthrobacter.</title>
        <authorList>
            <person name="Zhang G."/>
        </authorList>
    </citation>
    <scope>NUCLEOTIDE SEQUENCE [LARGE SCALE GENOMIC DNA]</scope>
    <source>
        <strain evidence="3">zg-ZUI227</strain>
    </source>
</reference>
<evidence type="ECO:0000256" key="1">
    <source>
        <dbReference type="SAM" id="MobiDB-lite"/>
    </source>
</evidence>
<dbReference type="InterPro" id="IPR022385">
    <property type="entry name" value="Rhs_assc_core"/>
</dbReference>
<protein>
    <recommendedName>
        <fullName evidence="4">RHS repeat-associated core domain-containing protein</fullName>
    </recommendedName>
</protein>
<dbReference type="AlphaFoldDB" id="A0A975R1N1"/>
<dbReference type="EMBL" id="CP076022">
    <property type="protein sequence ID" value="QWC11462.1"/>
    <property type="molecule type" value="Genomic_DNA"/>
</dbReference>
<organism evidence="2 3">
    <name type="scientific">Arthrobacter jiangjiafuii</name>
    <dbReference type="NCBI Taxonomy" id="2817475"/>
    <lineage>
        <taxon>Bacteria</taxon>
        <taxon>Bacillati</taxon>
        <taxon>Actinomycetota</taxon>
        <taxon>Actinomycetes</taxon>
        <taxon>Micrococcales</taxon>
        <taxon>Micrococcaceae</taxon>
        <taxon>Arthrobacter</taxon>
    </lineage>
</organism>
<proteinExistence type="predicted"/>
<dbReference type="InterPro" id="IPR006530">
    <property type="entry name" value="YD"/>
</dbReference>
<dbReference type="PANTHER" id="PTHR32305">
    <property type="match status" value="1"/>
</dbReference>
<dbReference type="InterPro" id="IPR050708">
    <property type="entry name" value="T6SS_VgrG/RHS"/>
</dbReference>
<dbReference type="Pfam" id="PF05593">
    <property type="entry name" value="RHS_repeat"/>
    <property type="match status" value="1"/>
</dbReference>
<dbReference type="NCBIfam" id="TIGR03696">
    <property type="entry name" value="Rhs_assc_core"/>
    <property type="match status" value="1"/>
</dbReference>
<evidence type="ECO:0008006" key="4">
    <source>
        <dbReference type="Google" id="ProtNLM"/>
    </source>
</evidence>
<dbReference type="KEGG" id="ajg:KKR91_07940"/>
<dbReference type="Proteomes" id="UP000676885">
    <property type="component" value="Chromosome"/>
</dbReference>
<evidence type="ECO:0000313" key="3">
    <source>
        <dbReference type="Proteomes" id="UP000676885"/>
    </source>
</evidence>
<dbReference type="Gene3D" id="2.180.10.10">
    <property type="entry name" value="RHS repeat-associated core"/>
    <property type="match status" value="2"/>
</dbReference>
<accession>A0A975R1N1</accession>
<feature type="compositionally biased region" description="Pro residues" evidence="1">
    <location>
        <begin position="1"/>
        <end position="18"/>
    </location>
</feature>
<gene>
    <name evidence="2" type="ORF">KKR91_07940</name>
</gene>
<keyword evidence="3" id="KW-1185">Reference proteome</keyword>
<evidence type="ECO:0000313" key="2">
    <source>
        <dbReference type="EMBL" id="QWC11462.1"/>
    </source>
</evidence>
<sequence length="562" mass="57595">MLQPPRPWGKPALRPPPAQVSEWEYDDGGRLVREYTPAGPRTYTCDTAGQLLSVTDADGSRTEYVYDGLGRRSRLIGPDGAWTEYAWGETGYLQGTVDRTPDGAETARHELWVDALGELASVDGCEVWWDSASGIPSPAGVGDEQVLNLPGGVTGVADAWIAPGWRAARPTDETDPWAVLGASVIPEPGTVSGMGAGSGSGVSTGLPAGISLTGSGGLDVAGLEWLGARAYDPAARGFLSTDPLPPVLGAGWDGNPYAYAGNNPLNATDPTGLRPLTDEDLKAYDASSRGAFAAVGDWMSDNWEYVVGGAAIVGGAALLFVPGGQLVGAGLISFGDDVVIQKATTGEVNWAQAGVSGGLGMVGFGAGAAVGRAFNNPVVRGAVEAGVDGTISGGGEYLAQTKDPSLAGLARAAGTGGVSGLVPVPGPSGGVNRLDQLTSTPKRGGAELVAKGQRGVNASIAALLERGDKLLGTEITIKVEVGDRLMPVRPDILAETPDGTMYIIDSKNGPEARLTGNQRIGYPILEEQGGIPVGKNAEDAGLIPGRRIGPIRVQIDKYDPAI</sequence>
<dbReference type="PANTHER" id="PTHR32305:SF15">
    <property type="entry name" value="PROTEIN RHSA-RELATED"/>
    <property type="match status" value="1"/>
</dbReference>